<sequence>MNSSHTFQSQQDYIRDWIPYQDEHLDHPLAREAPLGERLCECGREGSWRCKSCLGEPLFCYDCIQRSHFRTPFHRVERWGGVRDTLHHLGYLRQEYTYI</sequence>
<keyword evidence="2" id="KW-1185">Reference proteome</keyword>
<reference evidence="2" key="1">
    <citation type="journal article" date="2014" name="Proc. Natl. Acad. Sci. U.S.A.">
        <title>Extensive sampling of basidiomycete genomes demonstrates inadequacy of the white-rot/brown-rot paradigm for wood decay fungi.</title>
        <authorList>
            <person name="Riley R."/>
            <person name="Salamov A.A."/>
            <person name="Brown D.W."/>
            <person name="Nagy L.G."/>
            <person name="Floudas D."/>
            <person name="Held B.W."/>
            <person name="Levasseur A."/>
            <person name="Lombard V."/>
            <person name="Morin E."/>
            <person name="Otillar R."/>
            <person name="Lindquist E.A."/>
            <person name="Sun H."/>
            <person name="LaButti K.M."/>
            <person name="Schmutz J."/>
            <person name="Jabbour D."/>
            <person name="Luo H."/>
            <person name="Baker S.E."/>
            <person name="Pisabarro A.G."/>
            <person name="Walton J.D."/>
            <person name="Blanchette R.A."/>
            <person name="Henrissat B."/>
            <person name="Martin F."/>
            <person name="Cullen D."/>
            <person name="Hibbett D.S."/>
            <person name="Grigoriev I.V."/>
        </authorList>
    </citation>
    <scope>NUCLEOTIDE SEQUENCE [LARGE SCALE GENOMIC DNA]</scope>
    <source>
        <strain evidence="2">MUCL 33604</strain>
    </source>
</reference>
<dbReference type="OrthoDB" id="3004525at2759"/>
<dbReference type="Proteomes" id="UP000027265">
    <property type="component" value="Unassembled WGS sequence"/>
</dbReference>
<protein>
    <recommendedName>
        <fullName evidence="3">CxC2-like cysteine cluster KDZ transposase-associated domain-containing protein</fullName>
    </recommendedName>
</protein>
<evidence type="ECO:0000313" key="2">
    <source>
        <dbReference type="Proteomes" id="UP000027265"/>
    </source>
</evidence>
<dbReference type="InParanoid" id="A0A067P1R0"/>
<organism evidence="1 2">
    <name type="scientific">Jaapia argillacea MUCL 33604</name>
    <dbReference type="NCBI Taxonomy" id="933084"/>
    <lineage>
        <taxon>Eukaryota</taxon>
        <taxon>Fungi</taxon>
        <taxon>Dikarya</taxon>
        <taxon>Basidiomycota</taxon>
        <taxon>Agaricomycotina</taxon>
        <taxon>Agaricomycetes</taxon>
        <taxon>Agaricomycetidae</taxon>
        <taxon>Jaapiales</taxon>
        <taxon>Jaapiaceae</taxon>
        <taxon>Jaapia</taxon>
    </lineage>
</organism>
<evidence type="ECO:0008006" key="3">
    <source>
        <dbReference type="Google" id="ProtNLM"/>
    </source>
</evidence>
<dbReference type="EMBL" id="KL197999">
    <property type="protein sequence ID" value="KDQ48873.1"/>
    <property type="molecule type" value="Genomic_DNA"/>
</dbReference>
<dbReference type="HOGENOM" id="CLU_2320739_0_0_1"/>
<dbReference type="AlphaFoldDB" id="A0A067P1R0"/>
<dbReference type="STRING" id="933084.A0A067P1R0"/>
<name>A0A067P1R0_9AGAM</name>
<proteinExistence type="predicted"/>
<accession>A0A067P1R0</accession>
<evidence type="ECO:0000313" key="1">
    <source>
        <dbReference type="EMBL" id="KDQ48873.1"/>
    </source>
</evidence>
<gene>
    <name evidence="1" type="ORF">JAAARDRAFT_144327</name>
</gene>